<dbReference type="PANTHER" id="PTHR23526">
    <property type="entry name" value="INTEGRAL MEMBRANE TRANSPORT PROTEIN-RELATED"/>
    <property type="match status" value="1"/>
</dbReference>
<evidence type="ECO:0000256" key="1">
    <source>
        <dbReference type="ARBA" id="ARBA00022692"/>
    </source>
</evidence>
<feature type="domain" description="Major facilitator superfamily (MFS) profile" evidence="5">
    <location>
        <begin position="10"/>
        <end position="392"/>
    </location>
</feature>
<sequence length="393" mass="41459">MEASSGKRYTTGHLLNTIVIAGLEVAGLAGARLVLILIALSMGASTAFVGILAAMFTLFPTVLNIAFGRWVDRVGTFIPMLVACSLAVIAGSLYLLAQTPWMLALIAGLVGVSAFFSSMVASRSVGSVASGNERTRLIGYLVLGYSVFGLIGPLILSATYEHGGDGWVMVVLAGFGLLALLLMASGRHYYHNGQPVEVKTTQKHRTTDLLKLPSLRRWVGINAVFASAQTLFPVVISLLSVEIKLSPFYAGLMLSGFAAGMTGSRLAIGVLVRYMRPELLILLSLIFASLMYVLLPFVHESTWLLICCTLLGIPLGMALPLSISLIYENAPENRISESVALSYTVTGAFQTLTPLVLGVAAGIAGTQLIALVIAGSLAIAALSIMSSVRHVTA</sequence>
<feature type="transmembrane region" description="Helical" evidence="4">
    <location>
        <begin position="166"/>
        <end position="184"/>
    </location>
</feature>
<dbReference type="PROSITE" id="PS50850">
    <property type="entry name" value="MFS"/>
    <property type="match status" value="1"/>
</dbReference>
<feature type="transmembrane region" description="Helical" evidence="4">
    <location>
        <begin position="247"/>
        <end position="272"/>
    </location>
</feature>
<feature type="transmembrane region" description="Helical" evidence="4">
    <location>
        <begin position="46"/>
        <end position="67"/>
    </location>
</feature>
<evidence type="ECO:0000313" key="7">
    <source>
        <dbReference type="Proteomes" id="UP000176037"/>
    </source>
</evidence>
<feature type="transmembrane region" description="Helical" evidence="4">
    <location>
        <begin position="12"/>
        <end position="40"/>
    </location>
</feature>
<feature type="transmembrane region" description="Helical" evidence="4">
    <location>
        <begin position="339"/>
        <end position="363"/>
    </location>
</feature>
<dbReference type="AlphaFoldDB" id="A0A1E8F9U2"/>
<comment type="caution">
    <text evidence="6">The sequence shown here is derived from an EMBL/GenBank/DDBJ whole genome shotgun (WGS) entry which is preliminary data.</text>
</comment>
<name>A0A1E8F9U2_9ALTE</name>
<feature type="transmembrane region" description="Helical" evidence="4">
    <location>
        <begin position="279"/>
        <end position="297"/>
    </location>
</feature>
<dbReference type="PANTHER" id="PTHR23526:SF4">
    <property type="entry name" value="INTEGRAL MEMBRANE TRANSPORT PROTEIN"/>
    <property type="match status" value="1"/>
</dbReference>
<feature type="transmembrane region" description="Helical" evidence="4">
    <location>
        <begin position="101"/>
        <end position="125"/>
    </location>
</feature>
<dbReference type="RefSeq" id="WP_070178372.1">
    <property type="nucleotide sequence ID" value="NZ_BMJR01000007.1"/>
</dbReference>
<dbReference type="Pfam" id="PF07690">
    <property type="entry name" value="MFS_1"/>
    <property type="match status" value="1"/>
</dbReference>
<dbReference type="EMBL" id="MJIC01000017">
    <property type="protein sequence ID" value="OFI32388.1"/>
    <property type="molecule type" value="Genomic_DNA"/>
</dbReference>
<keyword evidence="3 4" id="KW-0472">Membrane</keyword>
<dbReference type="SUPFAM" id="SSF103473">
    <property type="entry name" value="MFS general substrate transporter"/>
    <property type="match status" value="1"/>
</dbReference>
<evidence type="ECO:0000313" key="6">
    <source>
        <dbReference type="EMBL" id="OFI32388.1"/>
    </source>
</evidence>
<feature type="transmembrane region" description="Helical" evidence="4">
    <location>
        <begin position="74"/>
        <end position="95"/>
    </location>
</feature>
<keyword evidence="2 4" id="KW-1133">Transmembrane helix</keyword>
<keyword evidence="7" id="KW-1185">Reference proteome</keyword>
<dbReference type="Proteomes" id="UP000176037">
    <property type="component" value="Unassembled WGS sequence"/>
</dbReference>
<dbReference type="InterPro" id="IPR011701">
    <property type="entry name" value="MFS"/>
</dbReference>
<dbReference type="InterPro" id="IPR036259">
    <property type="entry name" value="MFS_trans_sf"/>
</dbReference>
<evidence type="ECO:0000256" key="4">
    <source>
        <dbReference type="SAM" id="Phobius"/>
    </source>
</evidence>
<proteinExistence type="predicted"/>
<accession>A0A1E8F9U2</accession>
<dbReference type="InterPro" id="IPR020846">
    <property type="entry name" value="MFS_dom"/>
</dbReference>
<feature type="transmembrane region" description="Helical" evidence="4">
    <location>
        <begin position="137"/>
        <end position="160"/>
    </location>
</feature>
<feature type="transmembrane region" description="Helical" evidence="4">
    <location>
        <begin position="369"/>
        <end position="388"/>
    </location>
</feature>
<dbReference type="STRING" id="1856405.BFC17_06630"/>
<reference evidence="6 7" key="1">
    <citation type="submission" date="2016-09" db="EMBL/GenBank/DDBJ databases">
        <title>Alteromonas lipolytica, a new species isolated from sea water.</title>
        <authorList>
            <person name="Wu Y.-H."/>
            <person name="Cheng H."/>
            <person name="Xu X.-W."/>
        </authorList>
    </citation>
    <scope>NUCLEOTIDE SEQUENCE [LARGE SCALE GENOMIC DNA]</scope>
    <source>
        <strain evidence="6 7">JW12</strain>
    </source>
</reference>
<organism evidence="6 7">
    <name type="scientific">Alteromonas lipolytica</name>
    <dbReference type="NCBI Taxonomy" id="1856405"/>
    <lineage>
        <taxon>Bacteria</taxon>
        <taxon>Pseudomonadati</taxon>
        <taxon>Pseudomonadota</taxon>
        <taxon>Gammaproteobacteria</taxon>
        <taxon>Alteromonadales</taxon>
        <taxon>Alteromonadaceae</taxon>
        <taxon>Alteromonas/Salinimonas group</taxon>
        <taxon>Alteromonas</taxon>
    </lineage>
</organism>
<feature type="transmembrane region" description="Helical" evidence="4">
    <location>
        <begin position="219"/>
        <end position="241"/>
    </location>
</feature>
<dbReference type="Gene3D" id="1.20.1250.20">
    <property type="entry name" value="MFS general substrate transporter like domains"/>
    <property type="match status" value="1"/>
</dbReference>
<keyword evidence="1 4" id="KW-0812">Transmembrane</keyword>
<evidence type="ECO:0000259" key="5">
    <source>
        <dbReference type="PROSITE" id="PS50850"/>
    </source>
</evidence>
<gene>
    <name evidence="6" type="ORF">BFC17_06630</name>
</gene>
<evidence type="ECO:0000256" key="3">
    <source>
        <dbReference type="ARBA" id="ARBA00023136"/>
    </source>
</evidence>
<protein>
    <recommendedName>
        <fullName evidence="5">Major facilitator superfamily (MFS) profile domain-containing protein</fullName>
    </recommendedName>
</protein>
<dbReference type="InterPro" id="IPR052528">
    <property type="entry name" value="Sugar_transport-like"/>
</dbReference>
<evidence type="ECO:0000256" key="2">
    <source>
        <dbReference type="ARBA" id="ARBA00022989"/>
    </source>
</evidence>
<feature type="transmembrane region" description="Helical" evidence="4">
    <location>
        <begin position="303"/>
        <end position="327"/>
    </location>
</feature>
<dbReference type="GO" id="GO:0022857">
    <property type="term" value="F:transmembrane transporter activity"/>
    <property type="evidence" value="ECO:0007669"/>
    <property type="project" value="InterPro"/>
</dbReference>